<dbReference type="InterPro" id="IPR003838">
    <property type="entry name" value="ABC3_permease_C"/>
</dbReference>
<feature type="transmembrane region" description="Helical" evidence="7">
    <location>
        <begin position="270"/>
        <end position="299"/>
    </location>
</feature>
<keyword evidence="4 7" id="KW-1133">Transmembrane helix</keyword>
<feature type="transmembrane region" description="Helical" evidence="7">
    <location>
        <begin position="368"/>
        <end position="390"/>
    </location>
</feature>
<keyword evidence="2" id="KW-1003">Cell membrane</keyword>
<keyword evidence="3 7" id="KW-0812">Transmembrane</keyword>
<dbReference type="AlphaFoldDB" id="A0A7W3TC63"/>
<feature type="transmembrane region" description="Helical" evidence="7">
    <location>
        <begin position="327"/>
        <end position="356"/>
    </location>
</feature>
<dbReference type="EMBL" id="VKHT01000124">
    <property type="protein sequence ID" value="MBB0243795.1"/>
    <property type="molecule type" value="Genomic_DNA"/>
</dbReference>
<evidence type="ECO:0000256" key="6">
    <source>
        <dbReference type="ARBA" id="ARBA00038076"/>
    </source>
</evidence>
<sequence>MSVMKTSLRNFFAHKGRMILSGLAVLLSVAFVCGTLVFTATMQTTFDRLFTVSASNVMVTPGTAEDSGGFDQTPAMTGRPETMPGEVVETLRGVDGVEEVTGYLDSQSVVAVDADNENIGPATGAPTIVANWTPIELRSMEIVEGAAPEGSGEVMVDSQTAENSSVAVGDELRLLSVGGSFEATVSGIVEFRITNPGATLLYFDTATAQEILLGGEDGYTAFYVDTTDAVSDEEMRDRVASAVNGEQYLVRTAEQYAEDNRNALGEFLDIIRWVLLGFAGIALLVGIFLIVNTFTMLVAQRTREIGLFRAIGAQRGQVNRSVMVEALLLGIVGSVLGFVAGIGIAIALMAILGAVGMNLSTDDLTVGWAVPVTGIVLGVTVTLIAAWIPARRAGRITPMAALQDAGNPGDVRAGRVRAAIGAALLALGVAALIAVTGTESAGAAGQLLGVGIPLTLVGLVLAAPALVGLVIRGLSAVLLRGFGSVGRLAERNALRNPRRTGATASALMIGLALVSALSVAGASLVASTDKAIDETIGADFIVQNEGFTPVIPEAVEAARGADDLEAISEYREIRAELTPVGGGGDDAFDQRLAMVNEAYPRVFAVDVAEGDIDGALAPGGISLTDTVAERQGVELGDELEVLTQGGGTTTLTVRAITTSAGAATEGDAAYIGIAGAEEFIPEEAMPLPWGLFAIAEEGRQAEARASLEAALEPFPQVVVRDQADYKELVRSEVGMLLNMVYGLLALAIIVAVLGVINTLALSVVERTREIGLMRAIGLSRRQLRRMIRLESVVIALFGAVLGVALGLFWGWASQRVMALEGIDVLEIPVNVIVIVFIGSALVGLLAALIPAFRAGRMNILRAIATE</sequence>
<dbReference type="Proteomes" id="UP000538929">
    <property type="component" value="Unassembled WGS sequence"/>
</dbReference>
<dbReference type="Pfam" id="PF12704">
    <property type="entry name" value="MacB_PCD"/>
    <property type="match status" value="2"/>
</dbReference>
<organism evidence="10 11">
    <name type="scientific">Streptomyces alkaliphilus</name>
    <dbReference type="NCBI Taxonomy" id="1472722"/>
    <lineage>
        <taxon>Bacteria</taxon>
        <taxon>Bacillati</taxon>
        <taxon>Actinomycetota</taxon>
        <taxon>Actinomycetes</taxon>
        <taxon>Kitasatosporales</taxon>
        <taxon>Streptomycetaceae</taxon>
        <taxon>Streptomyces</taxon>
    </lineage>
</organism>
<feature type="transmembrane region" description="Helical" evidence="7">
    <location>
        <begin position="456"/>
        <end position="479"/>
    </location>
</feature>
<protein>
    <submittedName>
        <fullName evidence="10">FtsX-like permease family protein</fullName>
    </submittedName>
</protein>
<evidence type="ECO:0000256" key="3">
    <source>
        <dbReference type="ARBA" id="ARBA00022692"/>
    </source>
</evidence>
<evidence type="ECO:0000256" key="2">
    <source>
        <dbReference type="ARBA" id="ARBA00022475"/>
    </source>
</evidence>
<dbReference type="PANTHER" id="PTHR30572:SF4">
    <property type="entry name" value="ABC TRANSPORTER PERMEASE YTRF"/>
    <property type="match status" value="1"/>
</dbReference>
<feature type="transmembrane region" description="Helical" evidence="7">
    <location>
        <begin position="831"/>
        <end position="852"/>
    </location>
</feature>
<keyword evidence="11" id="KW-1185">Reference proteome</keyword>
<reference evidence="11" key="1">
    <citation type="submission" date="2019-10" db="EMBL/GenBank/DDBJ databases">
        <title>Streptomyces sp. nov., a novel actinobacterium isolated from alkaline environment.</title>
        <authorList>
            <person name="Golinska P."/>
        </authorList>
    </citation>
    <scope>NUCLEOTIDE SEQUENCE [LARGE SCALE GENOMIC DNA]</scope>
    <source>
        <strain evidence="11">DSM 42118</strain>
    </source>
</reference>
<evidence type="ECO:0000313" key="10">
    <source>
        <dbReference type="EMBL" id="MBB0243795.1"/>
    </source>
</evidence>
<feature type="transmembrane region" description="Helical" evidence="7">
    <location>
        <begin position="418"/>
        <end position="436"/>
    </location>
</feature>
<feature type="transmembrane region" description="Helical" evidence="7">
    <location>
        <begin position="789"/>
        <end position="811"/>
    </location>
</feature>
<evidence type="ECO:0000313" key="11">
    <source>
        <dbReference type="Proteomes" id="UP000538929"/>
    </source>
</evidence>
<evidence type="ECO:0000256" key="7">
    <source>
        <dbReference type="SAM" id="Phobius"/>
    </source>
</evidence>
<dbReference type="InterPro" id="IPR025857">
    <property type="entry name" value="MacB_PCD"/>
</dbReference>
<evidence type="ECO:0000256" key="1">
    <source>
        <dbReference type="ARBA" id="ARBA00004651"/>
    </source>
</evidence>
<comment type="similarity">
    <text evidence="6">Belongs to the ABC-4 integral membrane protein family.</text>
</comment>
<evidence type="ECO:0000259" key="8">
    <source>
        <dbReference type="Pfam" id="PF02687"/>
    </source>
</evidence>
<evidence type="ECO:0000259" key="9">
    <source>
        <dbReference type="Pfam" id="PF12704"/>
    </source>
</evidence>
<name>A0A7W3TC63_9ACTN</name>
<accession>A0A7W3TC63</accession>
<comment type="subcellular location">
    <subcellularLocation>
        <location evidence="1">Cell membrane</location>
        <topology evidence="1">Multi-pass membrane protein</topology>
    </subcellularLocation>
</comment>
<feature type="domain" description="ABC3 transporter permease C-terminal" evidence="8">
    <location>
        <begin position="278"/>
        <end position="398"/>
    </location>
</feature>
<dbReference type="GO" id="GO:0022857">
    <property type="term" value="F:transmembrane transporter activity"/>
    <property type="evidence" value="ECO:0007669"/>
    <property type="project" value="TreeGrafter"/>
</dbReference>
<evidence type="ECO:0000256" key="4">
    <source>
        <dbReference type="ARBA" id="ARBA00022989"/>
    </source>
</evidence>
<keyword evidence="5 7" id="KW-0472">Membrane</keyword>
<proteinExistence type="inferred from homology"/>
<evidence type="ECO:0000256" key="5">
    <source>
        <dbReference type="ARBA" id="ARBA00023136"/>
    </source>
</evidence>
<dbReference type="GO" id="GO:0005886">
    <property type="term" value="C:plasma membrane"/>
    <property type="evidence" value="ECO:0007669"/>
    <property type="project" value="UniProtKB-SubCell"/>
</dbReference>
<dbReference type="Pfam" id="PF02687">
    <property type="entry name" value="FtsX"/>
    <property type="match status" value="2"/>
</dbReference>
<feature type="transmembrane region" description="Helical" evidence="7">
    <location>
        <begin position="739"/>
        <end position="764"/>
    </location>
</feature>
<feature type="domain" description="ABC3 transporter permease C-terminal" evidence="8">
    <location>
        <begin position="743"/>
        <end position="859"/>
    </location>
</feature>
<feature type="domain" description="MacB-like periplasmic core" evidence="9">
    <location>
        <begin position="500"/>
        <end position="708"/>
    </location>
</feature>
<dbReference type="InterPro" id="IPR050250">
    <property type="entry name" value="Macrolide_Exporter_MacB"/>
</dbReference>
<dbReference type="RefSeq" id="WP_182605417.1">
    <property type="nucleotide sequence ID" value="NZ_VKHT01000124.1"/>
</dbReference>
<gene>
    <name evidence="10" type="ORF">FNQ90_06660</name>
</gene>
<feature type="domain" description="MacB-like periplasmic core" evidence="9">
    <location>
        <begin position="20"/>
        <end position="240"/>
    </location>
</feature>
<comment type="caution">
    <text evidence="10">The sequence shown here is derived from an EMBL/GenBank/DDBJ whole genome shotgun (WGS) entry which is preliminary data.</text>
</comment>
<feature type="transmembrane region" description="Helical" evidence="7">
    <location>
        <begin position="500"/>
        <end position="526"/>
    </location>
</feature>
<dbReference type="PANTHER" id="PTHR30572">
    <property type="entry name" value="MEMBRANE COMPONENT OF TRANSPORTER-RELATED"/>
    <property type="match status" value="1"/>
</dbReference>